<evidence type="ECO:0000256" key="2">
    <source>
        <dbReference type="ARBA" id="ARBA00022643"/>
    </source>
</evidence>
<comment type="cofactor">
    <cofactor evidence="6">
        <name>FMN</name>
        <dbReference type="ChEBI" id="CHEBI:58210"/>
    </cofactor>
    <text evidence="6">Binds 1 FMN per subunit.</text>
</comment>
<keyword evidence="1 6" id="KW-0285">Flavoprotein</keyword>
<sequence>MQLLHIDSAITGNASVSRQLTARTVAAWVAAHPGTEVHYLDLVAQAPGHFTMDAMAPRTGQTDGLSEAQQRENAVSETLVSQFLAADVVVVGAPFYNFGIPTQLKAWIDRIAQPGRTFRYGASGPEGLAKGKTVIVVSSRGGVYSTSDAGRALEHQESYLQTVFGFFGITDVRFVRAEGVAMGPDARAQALASADADIRAHAAAPATALAEAA</sequence>
<keyword evidence="2 6" id="KW-0288">FMN</keyword>
<feature type="binding site" evidence="6">
    <location>
        <begin position="139"/>
        <end position="142"/>
    </location>
    <ligand>
        <name>FMN</name>
        <dbReference type="ChEBI" id="CHEBI:58210"/>
    </ligand>
</feature>
<evidence type="ECO:0000256" key="5">
    <source>
        <dbReference type="ARBA" id="ARBA00048542"/>
    </source>
</evidence>
<comment type="catalytic activity">
    <reaction evidence="6">
        <text>2 a quinone + NADH + H(+) = 2 a 1,4-benzosemiquinone + NAD(+)</text>
        <dbReference type="Rhea" id="RHEA:65952"/>
        <dbReference type="ChEBI" id="CHEBI:15378"/>
        <dbReference type="ChEBI" id="CHEBI:57540"/>
        <dbReference type="ChEBI" id="CHEBI:57945"/>
        <dbReference type="ChEBI" id="CHEBI:132124"/>
        <dbReference type="ChEBI" id="CHEBI:134225"/>
    </reaction>
</comment>
<evidence type="ECO:0000256" key="3">
    <source>
        <dbReference type="ARBA" id="ARBA00023002"/>
    </source>
</evidence>
<keyword evidence="4 6" id="KW-0520">NAD</keyword>
<dbReference type="SUPFAM" id="SSF52218">
    <property type="entry name" value="Flavoproteins"/>
    <property type="match status" value="1"/>
</dbReference>
<dbReference type="GeneID" id="79792127"/>
<comment type="function">
    <text evidence="6">Quinone reductase that provides resistance to thiol-specific stress caused by electrophilic quinones.</text>
</comment>
<proteinExistence type="inferred from homology"/>
<dbReference type="RefSeq" id="WP_011795640.1">
    <property type="nucleotide sequence ID" value="NZ_CP023687.1"/>
</dbReference>
<evidence type="ECO:0000259" key="7">
    <source>
        <dbReference type="Pfam" id="PF02525"/>
    </source>
</evidence>
<name>A0ABY9AVQ5_PARCI</name>
<dbReference type="InterPro" id="IPR050104">
    <property type="entry name" value="FMN-dep_NADH:Q_OxRdtase_AzoR1"/>
</dbReference>
<protein>
    <recommendedName>
        <fullName evidence="6">FMN dependent NADH:quinone oxidoreductase</fullName>
        <ecNumber evidence="6">1.6.5.-</ecNumber>
    </recommendedName>
    <alternativeName>
        <fullName evidence="6">Azo-dye reductase</fullName>
    </alternativeName>
    <alternativeName>
        <fullName evidence="6">FMN-dependent NADH-azo compound oxidoreductase</fullName>
    </alternativeName>
    <alternativeName>
        <fullName evidence="6">FMN-dependent NADH-azoreductase</fullName>
        <ecNumber evidence="6">1.7.1.17</ecNumber>
    </alternativeName>
</protein>
<dbReference type="InterPro" id="IPR023048">
    <property type="entry name" value="NADH:quinone_OxRdtase_FMN_depd"/>
</dbReference>
<evidence type="ECO:0000256" key="6">
    <source>
        <dbReference type="HAMAP-Rule" id="MF_01216"/>
    </source>
</evidence>
<comment type="catalytic activity">
    <reaction evidence="5">
        <text>N,N-dimethyl-1,4-phenylenediamine + anthranilate + 2 NAD(+) = 2-(4-dimethylaminophenyl)diazenylbenzoate + 2 NADH + 2 H(+)</text>
        <dbReference type="Rhea" id="RHEA:55872"/>
        <dbReference type="ChEBI" id="CHEBI:15378"/>
        <dbReference type="ChEBI" id="CHEBI:15783"/>
        <dbReference type="ChEBI" id="CHEBI:16567"/>
        <dbReference type="ChEBI" id="CHEBI:57540"/>
        <dbReference type="ChEBI" id="CHEBI:57945"/>
        <dbReference type="ChEBI" id="CHEBI:71579"/>
        <dbReference type="EC" id="1.7.1.17"/>
    </reaction>
    <physiologicalReaction direction="right-to-left" evidence="5">
        <dbReference type="Rhea" id="RHEA:55874"/>
    </physiologicalReaction>
</comment>
<evidence type="ECO:0000256" key="4">
    <source>
        <dbReference type="ARBA" id="ARBA00023027"/>
    </source>
</evidence>
<dbReference type="EC" id="1.7.1.17" evidence="6"/>
<dbReference type="HAMAP" id="MF_01216">
    <property type="entry name" value="Azoreductase_type1"/>
    <property type="match status" value="1"/>
</dbReference>
<comment type="caution">
    <text evidence="6">Lacks conserved residue(s) required for the propagation of feature annotation.</text>
</comment>
<reference evidence="8 9" key="1">
    <citation type="submission" date="2023-06" db="EMBL/GenBank/DDBJ databases">
        <authorList>
            <person name="Ham H."/>
            <person name="Park D.S."/>
        </authorList>
    </citation>
    <scope>NUCLEOTIDE SEQUENCE [LARGE SCALE GENOMIC DNA]</scope>
    <source>
        <strain evidence="8 9">KACC 17005</strain>
    </source>
</reference>
<dbReference type="Gene3D" id="3.40.50.360">
    <property type="match status" value="1"/>
</dbReference>
<feature type="domain" description="Flavodoxin-like fold" evidence="7">
    <location>
        <begin position="1"/>
        <end position="201"/>
    </location>
</feature>
<dbReference type="Proteomes" id="UP001242732">
    <property type="component" value="Chromosome"/>
</dbReference>
<dbReference type="PANTHER" id="PTHR43741">
    <property type="entry name" value="FMN-DEPENDENT NADH-AZOREDUCTASE 1"/>
    <property type="match status" value="1"/>
</dbReference>
<dbReference type="InterPro" id="IPR029039">
    <property type="entry name" value="Flavoprotein-like_sf"/>
</dbReference>
<evidence type="ECO:0000313" key="8">
    <source>
        <dbReference type="EMBL" id="WIY51006.1"/>
    </source>
</evidence>
<dbReference type="Pfam" id="PF02525">
    <property type="entry name" value="Flavodoxin_2"/>
    <property type="match status" value="1"/>
</dbReference>
<keyword evidence="9" id="KW-1185">Reference proteome</keyword>
<evidence type="ECO:0000256" key="1">
    <source>
        <dbReference type="ARBA" id="ARBA00022630"/>
    </source>
</evidence>
<comment type="subunit">
    <text evidence="6">Homodimer.</text>
</comment>
<gene>
    <name evidence="6" type="primary">azoR</name>
    <name evidence="8" type="ORF">QRO08_10735</name>
</gene>
<feature type="binding site" evidence="6">
    <location>
        <begin position="15"/>
        <end position="17"/>
    </location>
    <ligand>
        <name>FMN</name>
        <dbReference type="ChEBI" id="CHEBI:58210"/>
    </ligand>
</feature>
<dbReference type="InterPro" id="IPR003680">
    <property type="entry name" value="Flavodoxin_fold"/>
</dbReference>
<keyword evidence="3 6" id="KW-0560">Oxidoreductase</keyword>
<evidence type="ECO:0000313" key="9">
    <source>
        <dbReference type="Proteomes" id="UP001242732"/>
    </source>
</evidence>
<dbReference type="EMBL" id="CP127363">
    <property type="protein sequence ID" value="WIY51006.1"/>
    <property type="molecule type" value="Genomic_DNA"/>
</dbReference>
<comment type="similarity">
    <text evidence="6">Belongs to the azoreductase type 1 family.</text>
</comment>
<accession>A0ABY9AVQ5</accession>
<organism evidence="8 9">
    <name type="scientific">Paracidovorax citrulli</name>
    <name type="common">Acidovorax citrulli</name>
    <dbReference type="NCBI Taxonomy" id="80869"/>
    <lineage>
        <taxon>Bacteria</taxon>
        <taxon>Pseudomonadati</taxon>
        <taxon>Pseudomonadota</taxon>
        <taxon>Betaproteobacteria</taxon>
        <taxon>Burkholderiales</taxon>
        <taxon>Comamonadaceae</taxon>
        <taxon>Paracidovorax</taxon>
    </lineage>
</organism>
<dbReference type="EC" id="1.6.5.-" evidence="6"/>
<comment type="function">
    <text evidence="6">Also exhibits azoreductase activity. Catalyzes the reductive cleavage of the azo bond in aromatic azo compounds to the corresponding amines.</text>
</comment>
<dbReference type="PANTHER" id="PTHR43741:SF4">
    <property type="entry name" value="FMN-DEPENDENT NADH:QUINONE OXIDOREDUCTASE"/>
    <property type="match status" value="1"/>
</dbReference>